<comment type="caution">
    <text evidence="1">The sequence shown here is derived from an EMBL/GenBank/DDBJ whole genome shotgun (WGS) entry which is preliminary data.</text>
</comment>
<organism evidence="1 2">
    <name type="scientific">Amphibacillus indicireducens</name>
    <dbReference type="NCBI Taxonomy" id="1076330"/>
    <lineage>
        <taxon>Bacteria</taxon>
        <taxon>Bacillati</taxon>
        <taxon>Bacillota</taxon>
        <taxon>Bacilli</taxon>
        <taxon>Bacillales</taxon>
        <taxon>Bacillaceae</taxon>
        <taxon>Amphibacillus</taxon>
    </lineage>
</organism>
<dbReference type="InterPro" id="IPR035093">
    <property type="entry name" value="RelE/ParE_toxin_dom_sf"/>
</dbReference>
<evidence type="ECO:0008006" key="3">
    <source>
        <dbReference type="Google" id="ProtNLM"/>
    </source>
</evidence>
<keyword evidence="2" id="KW-1185">Reference proteome</keyword>
<protein>
    <recommendedName>
        <fullName evidence="3">Proteic killer suppression protein</fullName>
    </recommendedName>
</protein>
<sequence>MRVSYSTSRLEKILTNERLIKRHYTKQHIKLRNRLSELRAAISLADIPSDPPPRRHKLTGSLKECWGIDISRNFRIIIKPQGSYDEHDLSTITDCIIIDIEDYH</sequence>
<proteinExistence type="predicted"/>
<dbReference type="Proteomes" id="UP001501734">
    <property type="component" value="Unassembled WGS sequence"/>
</dbReference>
<dbReference type="SUPFAM" id="SSF143011">
    <property type="entry name" value="RelE-like"/>
    <property type="match status" value="1"/>
</dbReference>
<dbReference type="EMBL" id="BAABDL010000071">
    <property type="protein sequence ID" value="GAA4069012.1"/>
    <property type="molecule type" value="Genomic_DNA"/>
</dbReference>
<reference evidence="2" key="1">
    <citation type="journal article" date="2019" name="Int. J. Syst. Evol. Microbiol.">
        <title>The Global Catalogue of Microorganisms (GCM) 10K type strain sequencing project: providing services to taxonomists for standard genome sequencing and annotation.</title>
        <authorList>
            <consortium name="The Broad Institute Genomics Platform"/>
            <consortium name="The Broad Institute Genome Sequencing Center for Infectious Disease"/>
            <person name="Wu L."/>
            <person name="Ma J."/>
        </authorList>
    </citation>
    <scope>NUCLEOTIDE SEQUENCE [LARGE SCALE GENOMIC DNA]</scope>
    <source>
        <strain evidence="2">JCM 17250</strain>
    </source>
</reference>
<gene>
    <name evidence="1" type="ORF">GCM10022410_13670</name>
</gene>
<evidence type="ECO:0000313" key="1">
    <source>
        <dbReference type="EMBL" id="GAA4069012.1"/>
    </source>
</evidence>
<evidence type="ECO:0000313" key="2">
    <source>
        <dbReference type="Proteomes" id="UP001501734"/>
    </source>
</evidence>
<name>A0ABP7VL18_9BACI</name>
<dbReference type="Gene3D" id="3.30.2310.20">
    <property type="entry name" value="RelE-like"/>
    <property type="match status" value="1"/>
</dbReference>
<accession>A0ABP7VL18</accession>